<dbReference type="GO" id="GO:0016491">
    <property type="term" value="F:oxidoreductase activity"/>
    <property type="evidence" value="ECO:0007669"/>
    <property type="project" value="InterPro"/>
</dbReference>
<dbReference type="AlphaFoldDB" id="A0A1X9NJC5"/>
<dbReference type="PANTHER" id="PTHR10668:SF103">
    <property type="entry name" value="PYRIDINE NUCLEOTIDE-DISULFIDE OXIDOREDUCTASE DOMAIN-CONTAINING PROTEIN 2"/>
    <property type="match status" value="1"/>
</dbReference>
<proteinExistence type="predicted"/>
<evidence type="ECO:0000256" key="2">
    <source>
        <dbReference type="ARBA" id="ARBA00038825"/>
    </source>
</evidence>
<dbReference type="KEGG" id="osg:BST96_18755"/>
<evidence type="ECO:0000313" key="6">
    <source>
        <dbReference type="Proteomes" id="UP000193450"/>
    </source>
</evidence>
<keyword evidence="6" id="KW-1185">Reference proteome</keyword>
<evidence type="ECO:0000256" key="3">
    <source>
        <dbReference type="ARBA" id="ARBA00040298"/>
    </source>
</evidence>
<dbReference type="RefSeq" id="WP_085760154.1">
    <property type="nucleotide sequence ID" value="NZ_CP019343.1"/>
</dbReference>
<accession>A0A1X9NJC5</accession>
<evidence type="ECO:0000256" key="1">
    <source>
        <dbReference type="ARBA" id="ARBA00037217"/>
    </source>
</evidence>
<dbReference type="EMBL" id="CP019343">
    <property type="protein sequence ID" value="ARN75955.1"/>
    <property type="molecule type" value="Genomic_DNA"/>
</dbReference>
<comment type="subunit">
    <text evidence="2">Interacts with COX5B; this interaction may contribute to localize PYROXD2 to the inner face of the inner mitochondrial membrane.</text>
</comment>
<dbReference type="Pfam" id="PF01593">
    <property type="entry name" value="Amino_oxidase"/>
    <property type="match status" value="1"/>
</dbReference>
<organism evidence="5 6">
    <name type="scientific">Oceanicoccus sagamiensis</name>
    <dbReference type="NCBI Taxonomy" id="716816"/>
    <lineage>
        <taxon>Bacteria</taxon>
        <taxon>Pseudomonadati</taxon>
        <taxon>Pseudomonadota</taxon>
        <taxon>Gammaproteobacteria</taxon>
        <taxon>Cellvibrionales</taxon>
        <taxon>Spongiibacteraceae</taxon>
        <taxon>Oceanicoccus</taxon>
    </lineage>
</organism>
<dbReference type="InterPro" id="IPR036188">
    <property type="entry name" value="FAD/NAD-bd_sf"/>
</dbReference>
<dbReference type="Gene3D" id="3.50.50.60">
    <property type="entry name" value="FAD/NAD(P)-binding domain"/>
    <property type="match status" value="2"/>
</dbReference>
<dbReference type="PANTHER" id="PTHR10668">
    <property type="entry name" value="PHYTOENE DEHYDROGENASE"/>
    <property type="match status" value="1"/>
</dbReference>
<evidence type="ECO:0000259" key="4">
    <source>
        <dbReference type="Pfam" id="PF01593"/>
    </source>
</evidence>
<dbReference type="Proteomes" id="UP000193450">
    <property type="component" value="Chromosome"/>
</dbReference>
<dbReference type="InterPro" id="IPR002937">
    <property type="entry name" value="Amino_oxidase"/>
</dbReference>
<name>A0A1X9NJC5_9GAMM</name>
<protein>
    <recommendedName>
        <fullName evidence="3">Pyridine nucleotide-disulfide oxidoreductase domain-containing protein 2</fullName>
    </recommendedName>
</protein>
<gene>
    <name evidence="5" type="ORF">BST96_18755</name>
</gene>
<comment type="function">
    <text evidence="1">Probable oxidoreductase that may play a role as regulator of mitochondrial function.</text>
</comment>
<reference evidence="5 6" key="1">
    <citation type="submission" date="2016-11" db="EMBL/GenBank/DDBJ databases">
        <title>Trade-off between light-utilization and light-protection in marine flavobacteria.</title>
        <authorList>
            <person name="Kumagai Y."/>
        </authorList>
    </citation>
    <scope>NUCLEOTIDE SEQUENCE [LARGE SCALE GENOMIC DNA]</scope>
    <source>
        <strain evidence="5 6">NBRC 107125</strain>
    </source>
</reference>
<feature type="domain" description="Amine oxidase" evidence="4">
    <location>
        <begin position="17"/>
        <end position="516"/>
    </location>
</feature>
<evidence type="ECO:0000313" key="5">
    <source>
        <dbReference type="EMBL" id="ARN75955.1"/>
    </source>
</evidence>
<dbReference type="OrthoDB" id="9774675at2"/>
<dbReference type="STRING" id="716816.BST96_18755"/>
<sequence>MTDQQWDAVIIGGGHNGLVCATYLAKAGNKVLVLEANDVIGGASATRPFAEGFSVSACAHWLTQLNPQVSDDLRLERHGLELAARDLNTIALDPAGNHITITGPDIEGADLSEQDKVAYHRFHQQTLKFAKLLATAFKRRAPKLVENNLTDRLTLVQLGLGMKMLGKADMSDLLRIALINMYDVMEENFDNELLKAALSLDGVLGSHMGPRSPNTVFGYLYRRVGDIYGFNGPAVVKGGMGGVGKALANAATAAGVEIRTGARVDTINLDASRASGVTLSSGEVIQAARVVSNADPKTTFNELVGRTNIETGTVRRVHNIRMQGNAAKLHLALDGLPEFSGVSAGDSGHRLVIAPTMNYIEKAFNHAKYGEFSEAPAIDISIPTVHDSSLAPAGKHVLSVIVQFAPYDLKQGWNAETKQQFEQLVIDRIAEYAPQLKELIIASELLTPQDLASEFNMSGGHWHHGEISLDQIMMMRPFPGATQYATDIEGLFLCGAGAHPGGGVMGLAGRNAAKEMIKRGKPA</sequence>
<dbReference type="SUPFAM" id="SSF51905">
    <property type="entry name" value="FAD/NAD(P)-binding domain"/>
    <property type="match status" value="1"/>
</dbReference>